<feature type="region of interest" description="Disordered" evidence="3">
    <location>
        <begin position="1002"/>
        <end position="1147"/>
    </location>
</feature>
<dbReference type="FunFam" id="2.120.10.80:FF:000016">
    <property type="entry name" value="Kelch domain-containing protein 3"/>
    <property type="match status" value="1"/>
</dbReference>
<dbReference type="InterPro" id="IPR056192">
    <property type="entry name" value="bHLH_NPAS4"/>
</dbReference>
<dbReference type="Pfam" id="PF24681">
    <property type="entry name" value="Kelch_KLHDC2_KLHL20_DRC7"/>
    <property type="match status" value="1"/>
</dbReference>
<feature type="compositionally biased region" description="Polar residues" evidence="3">
    <location>
        <begin position="627"/>
        <end position="640"/>
    </location>
</feature>
<feature type="compositionally biased region" description="Basic and acidic residues" evidence="3">
    <location>
        <begin position="1288"/>
        <end position="1301"/>
    </location>
</feature>
<feature type="domain" description="PAS" evidence="4">
    <location>
        <begin position="527"/>
        <end position="562"/>
    </location>
</feature>
<feature type="region of interest" description="Disordered" evidence="3">
    <location>
        <begin position="1335"/>
        <end position="1362"/>
    </location>
</feature>
<dbReference type="SUPFAM" id="SSF117281">
    <property type="entry name" value="Kelch motif"/>
    <property type="match status" value="2"/>
</dbReference>
<feature type="compositionally biased region" description="Acidic residues" evidence="3">
    <location>
        <begin position="1107"/>
        <end position="1124"/>
    </location>
</feature>
<dbReference type="GO" id="GO:0003682">
    <property type="term" value="F:chromatin binding"/>
    <property type="evidence" value="ECO:0007669"/>
    <property type="project" value="InterPro"/>
</dbReference>
<dbReference type="Gene3D" id="2.120.10.80">
    <property type="entry name" value="Kelch-type beta propeller"/>
    <property type="match status" value="1"/>
</dbReference>
<organism evidence="6 7">
    <name type="scientific">Acipenser ruthenus</name>
    <name type="common">Sterlet sturgeon</name>
    <dbReference type="NCBI Taxonomy" id="7906"/>
    <lineage>
        <taxon>Eukaryota</taxon>
        <taxon>Metazoa</taxon>
        <taxon>Chordata</taxon>
        <taxon>Craniata</taxon>
        <taxon>Vertebrata</taxon>
        <taxon>Euteleostomi</taxon>
        <taxon>Actinopterygii</taxon>
        <taxon>Chondrostei</taxon>
        <taxon>Acipenseriformes</taxon>
        <taxon>Acipenseridae</taxon>
        <taxon>Acipenser</taxon>
    </lineage>
</organism>
<dbReference type="GO" id="GO:0005737">
    <property type="term" value="C:cytoplasm"/>
    <property type="evidence" value="ECO:0007669"/>
    <property type="project" value="TreeGrafter"/>
</dbReference>
<protein>
    <submittedName>
        <fullName evidence="6">Kelch domain-containing protein 3</fullName>
    </submittedName>
</protein>
<feature type="compositionally biased region" description="Basic and acidic residues" evidence="3">
    <location>
        <begin position="1131"/>
        <end position="1147"/>
    </location>
</feature>
<dbReference type="InterPro" id="IPR009292">
    <property type="entry name" value="RRP36"/>
</dbReference>
<evidence type="ECO:0000313" key="6">
    <source>
        <dbReference type="EMBL" id="RXM33667.1"/>
    </source>
</evidence>
<feature type="region of interest" description="Disordered" evidence="3">
    <location>
        <begin position="1277"/>
        <end position="1302"/>
    </location>
</feature>
<dbReference type="Pfam" id="PF23183">
    <property type="entry name" value="bHLH_NPAS4"/>
    <property type="match status" value="1"/>
</dbReference>
<dbReference type="Pfam" id="PF06102">
    <property type="entry name" value="RRP36"/>
    <property type="match status" value="1"/>
</dbReference>
<dbReference type="InterPro" id="IPR011598">
    <property type="entry name" value="bHLH_dom"/>
</dbReference>
<dbReference type="Gene3D" id="3.30.450.20">
    <property type="entry name" value="PAS domain"/>
    <property type="match status" value="2"/>
</dbReference>
<comment type="caution">
    <text evidence="6">The sequence shown here is derived from an EMBL/GenBank/DDBJ whole genome shotgun (WGS) entry which is preliminary data.</text>
</comment>
<evidence type="ECO:0000259" key="5">
    <source>
        <dbReference type="PROSITE" id="PS50888"/>
    </source>
</evidence>
<feature type="compositionally biased region" description="Basic residues" evidence="3">
    <location>
        <begin position="1341"/>
        <end position="1356"/>
    </location>
</feature>
<feature type="compositionally biased region" description="Basic and acidic residues" evidence="3">
    <location>
        <begin position="1038"/>
        <end position="1047"/>
    </location>
</feature>
<dbReference type="Pfam" id="PF01344">
    <property type="entry name" value="Kelch_1"/>
    <property type="match status" value="1"/>
</dbReference>
<feature type="compositionally biased region" description="Basic and acidic residues" evidence="3">
    <location>
        <begin position="641"/>
        <end position="652"/>
    </location>
</feature>
<dbReference type="CDD" id="cd19697">
    <property type="entry name" value="bHLH-PAS_NPAS4_PASD10"/>
    <property type="match status" value="1"/>
</dbReference>
<dbReference type="InterPro" id="IPR052637">
    <property type="entry name" value="KLHDC3-like"/>
</dbReference>
<keyword evidence="1" id="KW-0880">Kelch repeat</keyword>
<dbReference type="UniPathway" id="UPA00143"/>
<feature type="region of interest" description="Disordered" evidence="3">
    <location>
        <begin position="1183"/>
        <end position="1203"/>
    </location>
</feature>
<accession>A0A444UEQ2</accession>
<feature type="region of interest" description="Disordered" evidence="3">
    <location>
        <begin position="627"/>
        <end position="652"/>
    </location>
</feature>
<dbReference type="EMBL" id="SCEB01214706">
    <property type="protein sequence ID" value="RXM33667.1"/>
    <property type="molecule type" value="Genomic_DNA"/>
</dbReference>
<proteinExistence type="predicted"/>
<evidence type="ECO:0000256" key="2">
    <source>
        <dbReference type="ARBA" id="ARBA00023125"/>
    </source>
</evidence>
<evidence type="ECO:0000313" key="7">
    <source>
        <dbReference type="Proteomes" id="UP000289886"/>
    </source>
</evidence>
<keyword evidence="2" id="KW-0238">DNA-binding</keyword>
<dbReference type="GO" id="GO:0003677">
    <property type="term" value="F:DNA binding"/>
    <property type="evidence" value="ECO:0007669"/>
    <property type="project" value="UniProtKB-KW"/>
</dbReference>
<keyword evidence="7" id="KW-1185">Reference proteome</keyword>
<dbReference type="InterPro" id="IPR015915">
    <property type="entry name" value="Kelch-typ_b-propeller"/>
</dbReference>
<gene>
    <name evidence="6" type="ORF">EOD39_5293</name>
</gene>
<reference evidence="6 7" key="1">
    <citation type="submission" date="2019-01" db="EMBL/GenBank/DDBJ databases">
        <title>Draft Genome and Complete Hox-Cluster Characterization of the Sterlet Sturgeon (Acipenser ruthenus).</title>
        <authorList>
            <person name="Wei Q."/>
        </authorList>
    </citation>
    <scope>NUCLEOTIDE SEQUENCE [LARGE SCALE GENOMIC DNA]</scope>
    <source>
        <strain evidence="6">WHYD16114868_AA</strain>
        <tissue evidence="6">Blood</tissue>
    </source>
</reference>
<feature type="domain" description="BHLH" evidence="5">
    <location>
        <begin position="297"/>
        <end position="350"/>
    </location>
</feature>
<dbReference type="InterPro" id="IPR000014">
    <property type="entry name" value="PAS"/>
</dbReference>
<evidence type="ECO:0000259" key="4">
    <source>
        <dbReference type="PROSITE" id="PS50112"/>
    </source>
</evidence>
<dbReference type="GO" id="GO:0046983">
    <property type="term" value="F:protein dimerization activity"/>
    <property type="evidence" value="ECO:0007669"/>
    <property type="project" value="InterPro"/>
</dbReference>
<dbReference type="Proteomes" id="UP000289886">
    <property type="component" value="Unassembled WGS sequence"/>
</dbReference>
<feature type="compositionally biased region" description="Acidic residues" evidence="3">
    <location>
        <begin position="1048"/>
        <end position="1064"/>
    </location>
</feature>
<dbReference type="SUPFAM" id="SSF55785">
    <property type="entry name" value="PYP-like sensor domain (PAS domain)"/>
    <property type="match status" value="2"/>
</dbReference>
<dbReference type="PANTHER" id="PTHR46461">
    <property type="entry name" value="KELCH DOMAIN-CONTAINING PROTEIN 3"/>
    <property type="match status" value="1"/>
</dbReference>
<dbReference type="GO" id="GO:0016567">
    <property type="term" value="P:protein ubiquitination"/>
    <property type="evidence" value="ECO:0007669"/>
    <property type="project" value="UniProtKB-UniPathway"/>
</dbReference>
<evidence type="ECO:0000256" key="1">
    <source>
        <dbReference type="ARBA" id="ARBA00022441"/>
    </source>
</evidence>
<dbReference type="CDD" id="cd00130">
    <property type="entry name" value="PAS"/>
    <property type="match status" value="2"/>
</dbReference>
<evidence type="ECO:0000256" key="3">
    <source>
        <dbReference type="SAM" id="MobiDB-lite"/>
    </source>
</evidence>
<dbReference type="PROSITE" id="PS50112">
    <property type="entry name" value="PAS"/>
    <property type="match status" value="2"/>
</dbReference>
<dbReference type="SMART" id="SM00091">
    <property type="entry name" value="PAS"/>
    <property type="match status" value="2"/>
</dbReference>
<feature type="compositionally biased region" description="Polar residues" evidence="3">
    <location>
        <begin position="1002"/>
        <end position="1013"/>
    </location>
</feature>
<dbReference type="PROSITE" id="PS50888">
    <property type="entry name" value="BHLH"/>
    <property type="match status" value="1"/>
</dbReference>
<feature type="domain" description="PAS" evidence="4">
    <location>
        <begin position="364"/>
        <end position="435"/>
    </location>
</feature>
<dbReference type="Pfam" id="PF14598">
    <property type="entry name" value="PAS_11"/>
    <property type="match status" value="1"/>
</dbReference>
<sequence length="1362" mass="152860">MLRWTVHLEGGPRRVNHAAVAVGHKVYSFGGYCSGEDYETLRQIDIHVFNAVSLRWTKLPPVRTCGREHAREVPYMRYGHTAVLVDDTIYVWGGRNDTEGACNVLYAFEVNNHRWFTPKITGTVPGARDGHSACVLGKCMYIFGGYEQLGDCFSNDIHKLDTTTMAWSFINARGTPARWRDFHSATMIGSKMFVFGGRADRFGPFHSNNEIYCNKMKVFDTETTCWLDSPATPILPEGRRSHSAFSYSGELYIFGGYNARLDRHFSDLWQFNPGPSLKTLCKLAVIQYSLDQSGLPHDIRSTKGASKVRRDHINAEIRNMRALLPVSEDEKERLSYLHTMSVACSYVRKSLFCQELCKDVEETSFLPYEDFLQALPGFIVAVSSEGKLIYISENVTDYLGYSMVDLFQGNGFYHMIESADLEIAKAHLQSNSSPETEPSFICRMHTSKSFRLRHGSSCAVLVRGRFQAVPGTPPSSSSSGAVFVALCTPTVNRLQHSETHSYVQRFQSQHQPDMTFTEAPDSIFYHLGFSTEEMTGRSWYNLLHPDDLSFASAKHKLLLKGDEGRCHVEMVVRLQCKDLSWTRVYIRALLDSAKQSVTCINYIISETEATLLGQQIACQSEQGAGVNEYQSNAPAPSTNQSHKERPAKSLKRQLDNDILVEEPSNKASRISEPSICMYYVSLKCLPCVNSYTSSTPPYSPQSDCSSFLQEDSRSPSFSNTHFFGDTYGFAEGLLPLTRSSPSYYPGELSVVPNHAVASEPLPEIVDSAFSLGSFSGSQVIAEELSPSCYDFSSCTNDVHLVPDCMTMEHMSGGVADCSFHLDSFSTPENLQGNLDSYMPDQSSAEASLVPGSLMTPVASPIAQNSFQYSEKEKTEISILACQISSLATSFDAYQSTDQVLNIPGDFTNVQEPQGDQQQLCSWTDSVMLEPESVLNDGVFDSILKDLATVSAKESDRCSPSASCADAELTPTSAFAMASKAKKIHMNHTAGKSKQVTLGKLNTNLKKGPSLTQESDAESDGSLTGDSEEEMEQNFQLISKKEHIKAPEWESDSNGETDSEEDEEDKQNLKSEDSDEEDSSDEQVGSGGNDRVDEEDNTNNVKNKAESDDVSEVDDDSDSESDVSDDTPGFSDSKRIDGSNQTHEDIKKELSTMSFEELMKLQNKVGTKVYNEVVYGAKNKPVAEKKKIKRQNKNRPMEVSAKKPVPFLRSVVPVKKRTSRDPRFDDLSGEYKPDIFYKTYGFLDDIKRREKEVVQKKLKHAKVPEQKEQLQHLLQRMVNQERAQKSMQKQREKELEFKRQQRELVNQGQKPFFLKKSDKRKLELAEKYSELKKSDKLENFLSKKRKRNATKDRRKMPFQKSAY</sequence>
<dbReference type="InterPro" id="IPR006652">
    <property type="entry name" value="Kelch_1"/>
</dbReference>
<dbReference type="PANTHER" id="PTHR46461:SF1">
    <property type="entry name" value="KELCH DOMAIN-CONTAINING PROTEIN 3"/>
    <property type="match status" value="1"/>
</dbReference>
<name>A0A444UEQ2_ACIRT</name>
<dbReference type="InterPro" id="IPR035965">
    <property type="entry name" value="PAS-like_dom_sf"/>
</dbReference>